<evidence type="ECO:0000256" key="5">
    <source>
        <dbReference type="ARBA" id="ARBA00022781"/>
    </source>
</evidence>
<dbReference type="InterPro" id="IPR020546">
    <property type="entry name" value="ATP_synth_F1_dsu/esu_N"/>
</dbReference>
<evidence type="ECO:0000256" key="11">
    <source>
        <dbReference type="SAM" id="Phobius"/>
    </source>
</evidence>
<dbReference type="EMBL" id="OX465078">
    <property type="protein sequence ID" value="CAI9270309.1"/>
    <property type="molecule type" value="Genomic_DNA"/>
</dbReference>
<feature type="transmembrane region" description="Helical" evidence="11">
    <location>
        <begin position="150"/>
        <end position="170"/>
    </location>
</feature>
<name>A0AA35VK96_LACSI</name>
<keyword evidence="10" id="KW-0066">ATP synthesis</keyword>
<sequence>MTLNLCVLTPNRILWDSEVKEIILSTNSGQIGVLPNQAPIATSVDIGILRLHLNDQWLTMALMGGFARIGELSRRSETASVHLVSNSVATKMKHFPLEGVVIFLMKSRAQLANSTPGSLGDHISLRRQYVLGRGLPREPVAHPDGEDGHYSPSLLTFLLLLLLATPLIIIKRNSTEAIRKLLNLL</sequence>
<keyword evidence="11" id="KW-1133">Transmembrane helix</keyword>
<dbReference type="PANTHER" id="PTHR13822">
    <property type="entry name" value="ATP SYNTHASE DELTA/EPSILON CHAIN"/>
    <property type="match status" value="1"/>
</dbReference>
<keyword evidence="14" id="KW-1185">Reference proteome</keyword>
<evidence type="ECO:0000256" key="1">
    <source>
        <dbReference type="ARBA" id="ARBA00004170"/>
    </source>
</evidence>
<keyword evidence="8 11" id="KW-0472">Membrane</keyword>
<protein>
    <recommendedName>
        <fullName evidence="12">ATP synthase F1 complex delta/epsilon subunit N-terminal domain-containing protein</fullName>
    </recommendedName>
</protein>
<gene>
    <name evidence="13" type="ORF">LSALG_LOCUS10628</name>
</gene>
<evidence type="ECO:0000256" key="7">
    <source>
        <dbReference type="ARBA" id="ARBA00023078"/>
    </source>
</evidence>
<dbReference type="AlphaFoldDB" id="A0AA35VK96"/>
<dbReference type="InterPro" id="IPR036771">
    <property type="entry name" value="ATPsynth_dsu/esu_N"/>
</dbReference>
<reference evidence="13" key="1">
    <citation type="submission" date="2023-04" db="EMBL/GenBank/DDBJ databases">
        <authorList>
            <person name="Vijverberg K."/>
            <person name="Xiong W."/>
            <person name="Schranz E."/>
        </authorList>
    </citation>
    <scope>NUCLEOTIDE SEQUENCE</scope>
</reference>
<organism evidence="13 14">
    <name type="scientific">Lactuca saligna</name>
    <name type="common">Willowleaf lettuce</name>
    <dbReference type="NCBI Taxonomy" id="75948"/>
    <lineage>
        <taxon>Eukaryota</taxon>
        <taxon>Viridiplantae</taxon>
        <taxon>Streptophyta</taxon>
        <taxon>Embryophyta</taxon>
        <taxon>Tracheophyta</taxon>
        <taxon>Spermatophyta</taxon>
        <taxon>Magnoliopsida</taxon>
        <taxon>eudicotyledons</taxon>
        <taxon>Gunneridae</taxon>
        <taxon>Pentapetalae</taxon>
        <taxon>asterids</taxon>
        <taxon>campanulids</taxon>
        <taxon>Asterales</taxon>
        <taxon>Asteraceae</taxon>
        <taxon>Cichorioideae</taxon>
        <taxon>Cichorieae</taxon>
        <taxon>Lactucinae</taxon>
        <taxon>Lactuca</taxon>
    </lineage>
</organism>
<evidence type="ECO:0000256" key="2">
    <source>
        <dbReference type="ARBA" id="ARBA00005712"/>
    </source>
</evidence>
<comment type="subcellular location">
    <subcellularLocation>
        <location evidence="1">Membrane</location>
        <topology evidence="1">Peripheral membrane protein</topology>
    </subcellularLocation>
</comment>
<evidence type="ECO:0000313" key="14">
    <source>
        <dbReference type="Proteomes" id="UP001177003"/>
    </source>
</evidence>
<dbReference type="GO" id="GO:0046933">
    <property type="term" value="F:proton-transporting ATP synthase activity, rotational mechanism"/>
    <property type="evidence" value="ECO:0007669"/>
    <property type="project" value="InterPro"/>
</dbReference>
<dbReference type="NCBIfam" id="TIGR01216">
    <property type="entry name" value="ATP_synt_epsi"/>
    <property type="match status" value="1"/>
</dbReference>
<evidence type="ECO:0000259" key="12">
    <source>
        <dbReference type="Pfam" id="PF02823"/>
    </source>
</evidence>
<keyword evidence="5" id="KW-0375">Hydrogen ion transport</keyword>
<keyword evidence="4" id="KW-0934">Plastid</keyword>
<evidence type="ECO:0000256" key="9">
    <source>
        <dbReference type="ARBA" id="ARBA00023196"/>
    </source>
</evidence>
<keyword evidence="7" id="KW-0793">Thylakoid</keyword>
<dbReference type="Gene3D" id="2.60.15.10">
    <property type="entry name" value="F0F1 ATP synthase delta/epsilon subunit, N-terminal"/>
    <property type="match status" value="1"/>
</dbReference>
<dbReference type="PANTHER" id="PTHR13822:SF10">
    <property type="entry name" value="ATP SYNTHASE EPSILON CHAIN, CHLOROPLASTIC"/>
    <property type="match status" value="1"/>
</dbReference>
<evidence type="ECO:0000256" key="3">
    <source>
        <dbReference type="ARBA" id="ARBA00022448"/>
    </source>
</evidence>
<keyword evidence="3" id="KW-0813">Transport</keyword>
<dbReference type="HAMAP" id="MF_00530">
    <property type="entry name" value="ATP_synth_epsil_bac"/>
    <property type="match status" value="1"/>
</dbReference>
<evidence type="ECO:0000256" key="6">
    <source>
        <dbReference type="ARBA" id="ARBA00023065"/>
    </source>
</evidence>
<dbReference type="Proteomes" id="UP001177003">
    <property type="component" value="Chromosome 2"/>
</dbReference>
<dbReference type="Pfam" id="PF02823">
    <property type="entry name" value="ATP-synt_DE_N"/>
    <property type="match status" value="1"/>
</dbReference>
<comment type="similarity">
    <text evidence="2">Belongs to the ATPase epsilon chain family.</text>
</comment>
<dbReference type="InterPro" id="IPR001469">
    <property type="entry name" value="ATP_synth_F1_dsu/esu"/>
</dbReference>
<dbReference type="SUPFAM" id="SSF51344">
    <property type="entry name" value="Epsilon subunit of F1F0-ATP synthase N-terminal domain"/>
    <property type="match status" value="1"/>
</dbReference>
<dbReference type="FunFam" id="2.60.15.10:FF:000002">
    <property type="entry name" value="ATP synthase epsilon chain, chloroplastic"/>
    <property type="match status" value="1"/>
</dbReference>
<keyword evidence="6" id="KW-0406">Ion transport</keyword>
<evidence type="ECO:0000313" key="13">
    <source>
        <dbReference type="EMBL" id="CAI9270309.1"/>
    </source>
</evidence>
<dbReference type="GO" id="GO:0045259">
    <property type="term" value="C:proton-transporting ATP synthase complex"/>
    <property type="evidence" value="ECO:0007669"/>
    <property type="project" value="UniProtKB-KW"/>
</dbReference>
<proteinExistence type="inferred from homology"/>
<keyword evidence="11" id="KW-0812">Transmembrane</keyword>
<evidence type="ECO:0000256" key="4">
    <source>
        <dbReference type="ARBA" id="ARBA00022640"/>
    </source>
</evidence>
<evidence type="ECO:0000256" key="8">
    <source>
        <dbReference type="ARBA" id="ARBA00023136"/>
    </source>
</evidence>
<accession>A0AA35VK96</accession>
<evidence type="ECO:0000256" key="10">
    <source>
        <dbReference type="ARBA" id="ARBA00023310"/>
    </source>
</evidence>
<feature type="domain" description="ATP synthase F1 complex delta/epsilon subunit N-terminal" evidence="12">
    <location>
        <begin position="3"/>
        <end position="69"/>
    </location>
</feature>
<keyword evidence="9" id="KW-0139">CF(1)</keyword>